<evidence type="ECO:0000313" key="1">
    <source>
        <dbReference type="EMBL" id="GHE15049.1"/>
    </source>
</evidence>
<dbReference type="Proteomes" id="UP000655443">
    <property type="component" value="Unassembled WGS sequence"/>
</dbReference>
<accession>A0A918YTC8</accession>
<reference evidence="1" key="1">
    <citation type="journal article" date="2014" name="Int. J. Syst. Evol. Microbiol.">
        <title>Complete genome sequence of Corynebacterium casei LMG S-19264T (=DSM 44701T), isolated from a smear-ripened cheese.</title>
        <authorList>
            <consortium name="US DOE Joint Genome Institute (JGI-PGF)"/>
            <person name="Walter F."/>
            <person name="Albersmeier A."/>
            <person name="Kalinowski J."/>
            <person name="Ruckert C."/>
        </authorList>
    </citation>
    <scope>NUCLEOTIDE SEQUENCE</scope>
    <source>
        <strain evidence="1">JCM 4714</strain>
    </source>
</reference>
<name>A0A918YTC8_9ACTN</name>
<proteinExistence type="predicted"/>
<comment type="caution">
    <text evidence="1">The sequence shown here is derived from an EMBL/GenBank/DDBJ whole genome shotgun (WGS) entry which is preliminary data.</text>
</comment>
<reference evidence="1" key="2">
    <citation type="submission" date="2020-09" db="EMBL/GenBank/DDBJ databases">
        <authorList>
            <person name="Sun Q."/>
            <person name="Ohkuma M."/>
        </authorList>
    </citation>
    <scope>NUCLEOTIDE SEQUENCE</scope>
    <source>
        <strain evidence="1">JCM 4714</strain>
    </source>
</reference>
<keyword evidence="2" id="KW-1185">Reference proteome</keyword>
<sequence>MIARACNLGPVLDNITVPTRYVIASGRSFGSKGDEHERHRATLPAVAARNPNIKIHAKVASNHASILKKDFRAVAAAVCEVAAFDRA</sequence>
<dbReference type="AlphaFoldDB" id="A0A918YTC8"/>
<dbReference type="EMBL" id="BMVG01000058">
    <property type="protein sequence ID" value="GHE15049.1"/>
    <property type="molecule type" value="Genomic_DNA"/>
</dbReference>
<gene>
    <name evidence="1" type="ORF">GCM10010339_88390</name>
</gene>
<evidence type="ECO:0000313" key="2">
    <source>
        <dbReference type="Proteomes" id="UP000655443"/>
    </source>
</evidence>
<protein>
    <submittedName>
        <fullName evidence="1">Uncharacterized protein</fullName>
    </submittedName>
</protein>
<organism evidence="1 2">
    <name type="scientific">Streptomyces alanosinicus</name>
    <dbReference type="NCBI Taxonomy" id="68171"/>
    <lineage>
        <taxon>Bacteria</taxon>
        <taxon>Bacillati</taxon>
        <taxon>Actinomycetota</taxon>
        <taxon>Actinomycetes</taxon>
        <taxon>Kitasatosporales</taxon>
        <taxon>Streptomycetaceae</taxon>
        <taxon>Streptomyces</taxon>
    </lineage>
</organism>